<feature type="compositionally biased region" description="Basic residues" evidence="1">
    <location>
        <begin position="1033"/>
        <end position="1046"/>
    </location>
</feature>
<feature type="compositionally biased region" description="Basic residues" evidence="1">
    <location>
        <begin position="804"/>
        <end position="824"/>
    </location>
</feature>
<feature type="region of interest" description="Disordered" evidence="1">
    <location>
        <begin position="774"/>
        <end position="1147"/>
    </location>
</feature>
<feature type="compositionally biased region" description="Basic and acidic residues" evidence="1">
    <location>
        <begin position="1136"/>
        <end position="1147"/>
    </location>
</feature>
<feature type="compositionally biased region" description="Low complexity" evidence="1">
    <location>
        <begin position="1318"/>
        <end position="1336"/>
    </location>
</feature>
<feature type="compositionally biased region" description="Low complexity" evidence="1">
    <location>
        <begin position="1578"/>
        <end position="1589"/>
    </location>
</feature>
<feature type="region of interest" description="Disordered" evidence="1">
    <location>
        <begin position="325"/>
        <end position="414"/>
    </location>
</feature>
<accession>A0A0N4ZDY0</accession>
<feature type="compositionally biased region" description="Basic and acidic residues" evidence="1">
    <location>
        <begin position="269"/>
        <end position="287"/>
    </location>
</feature>
<feature type="compositionally biased region" description="Basic and acidic residues" evidence="1">
    <location>
        <begin position="1233"/>
        <end position="1254"/>
    </location>
</feature>
<keyword evidence="2" id="KW-1185">Reference proteome</keyword>
<feature type="compositionally biased region" description="Low complexity" evidence="1">
    <location>
        <begin position="923"/>
        <end position="939"/>
    </location>
</feature>
<feature type="compositionally biased region" description="Low complexity" evidence="1">
    <location>
        <begin position="825"/>
        <end position="838"/>
    </location>
</feature>
<proteinExistence type="predicted"/>
<feature type="region of interest" description="Disordered" evidence="1">
    <location>
        <begin position="269"/>
        <end position="312"/>
    </location>
</feature>
<dbReference type="Proteomes" id="UP000038045">
    <property type="component" value="Unplaced"/>
</dbReference>
<feature type="compositionally biased region" description="Basic residues" evidence="1">
    <location>
        <begin position="1379"/>
        <end position="1391"/>
    </location>
</feature>
<name>A0A0N4ZDY0_PARTI</name>
<evidence type="ECO:0000313" key="3">
    <source>
        <dbReference type="WBParaSite" id="PTRK_0000578500.1"/>
    </source>
</evidence>
<feature type="region of interest" description="Disordered" evidence="1">
    <location>
        <begin position="1168"/>
        <end position="1618"/>
    </location>
</feature>
<feature type="compositionally biased region" description="Basic and acidic residues" evidence="1">
    <location>
        <begin position="366"/>
        <end position="383"/>
    </location>
</feature>
<feature type="compositionally biased region" description="Low complexity" evidence="1">
    <location>
        <begin position="1473"/>
        <end position="1488"/>
    </location>
</feature>
<evidence type="ECO:0000313" key="2">
    <source>
        <dbReference type="Proteomes" id="UP000038045"/>
    </source>
</evidence>
<organism evidence="2 3">
    <name type="scientific">Parastrongyloides trichosuri</name>
    <name type="common">Possum-specific nematode worm</name>
    <dbReference type="NCBI Taxonomy" id="131310"/>
    <lineage>
        <taxon>Eukaryota</taxon>
        <taxon>Metazoa</taxon>
        <taxon>Ecdysozoa</taxon>
        <taxon>Nematoda</taxon>
        <taxon>Chromadorea</taxon>
        <taxon>Rhabditida</taxon>
        <taxon>Tylenchina</taxon>
        <taxon>Panagrolaimomorpha</taxon>
        <taxon>Strongyloidoidea</taxon>
        <taxon>Strongyloididae</taxon>
        <taxon>Parastrongyloides</taxon>
    </lineage>
</organism>
<feature type="compositionally biased region" description="Basic residues" evidence="1">
    <location>
        <begin position="989"/>
        <end position="999"/>
    </location>
</feature>
<dbReference type="WBParaSite" id="PTRK_0000578500.1">
    <property type="protein sequence ID" value="PTRK_0000578500.1"/>
    <property type="gene ID" value="PTRK_0000578500"/>
</dbReference>
<feature type="compositionally biased region" description="Low complexity" evidence="1">
    <location>
        <begin position="947"/>
        <end position="968"/>
    </location>
</feature>
<feature type="compositionally biased region" description="Basic and acidic residues" evidence="1">
    <location>
        <begin position="1291"/>
        <end position="1316"/>
    </location>
</feature>
<feature type="compositionally biased region" description="Basic and acidic residues" evidence="1">
    <location>
        <begin position="1590"/>
        <end position="1600"/>
    </location>
</feature>
<evidence type="ECO:0000256" key="1">
    <source>
        <dbReference type="SAM" id="MobiDB-lite"/>
    </source>
</evidence>
<feature type="region of interest" description="Disordered" evidence="1">
    <location>
        <begin position="559"/>
        <end position="589"/>
    </location>
</feature>
<protein>
    <submittedName>
        <fullName evidence="3">PE-PGRS family protein</fullName>
    </submittedName>
</protein>
<feature type="compositionally biased region" description="Basic residues" evidence="1">
    <location>
        <begin position="1068"/>
        <end position="1081"/>
    </location>
</feature>
<reference evidence="3" key="1">
    <citation type="submission" date="2017-02" db="UniProtKB">
        <authorList>
            <consortium name="WormBaseParasite"/>
        </authorList>
    </citation>
    <scope>IDENTIFICATION</scope>
</reference>
<feature type="compositionally biased region" description="Pro residues" evidence="1">
    <location>
        <begin position="1118"/>
        <end position="1135"/>
    </location>
</feature>
<feature type="compositionally biased region" description="Low complexity" evidence="1">
    <location>
        <begin position="1407"/>
        <end position="1442"/>
    </location>
</feature>
<sequence length="1618" mass="171607">MTGAASEQLRRRRQGERPQIGAAAAKLDGQLHALTVVAGSALRRGRGGLCGGGAIQRPALLGARQADDGRQRLLGAHEDLAFQLALGVGRQGVAGDEGLALARLKLALHVDEAAARRRPGAQQSLGVRAFAQGRGLFDHRLDLGVQHSRLGETFDRAVGAALAVDQTEQHVHVVGWRVRADQVRPHVELHQTRLLQREGLGVRQGGEDRLLQLQRQIGPALGQAVHAHADALGADRRLALLCARDRQAVRRRQHPARGVVGVGLGDHLGRRDRVAGRGDDVQMLDRHPRVHGPAGGGESGVLNGPAALLQSGDLGLHPALDLLRQEEPPAGPQNEEDGDDGEGNDQSLAAVMRGGPQTQHLRPRRQGGEQARRASGIQHDKDAPVVSPADQAAERLSNAPARQGVVPGTPARARAEPLASRLVQQVGARPRHAVEGQNAQGPARHVHAIPDGIRAQQAAVPLGPEDIDQRPDLQRIDVLGVERQARARQFRPQPFIDRLQPPDGCEQAQSSAARRQEQFAHGRRDLARVVLDQVVDDDDPAVGGIVEGTVDLQRPRRFDQARRPGPQTGQVKGVFGRRIGQGGAGHQHPVRWHDHRRFQRHGRVDPVTTQGHVVDAAEGGLGAQPVHIVGVGFVAALLQRRQHGAPAGQGHARAAVQSAQRALDAGAGGAVQFGRLLVEDVLEMARQGQQRRLEVGDGLGRLARGRQHRLGDRMQRALQAELGPAALGGASAQLLQRRHQEALDRADGVHFAGRRRDAAGHAFAGQLRRRAQGVAFVPARARDGRAPRARGSSGAARPPPGPTGRRRRRCRRRRTGGGPRRRRCASAPPSRRPASGRARCGRRRRRPGSSPAHDWPPPDRPGGWRGWSSRRSTGDSGGRRRGRIRRADRPDWPVPPDAWAPSHRGRAASRDSRPPSCRRRGCGRPSARPGPCRSGRRSPAAPPAPCPEGSAGRGSSRAPSSPPSCAAARPRRATGRGSRGRSGVAGRGCRSRSRLRLRCARPTGWRAPDSPGSCPCRSPLRPEGRADAPLRCAARRRRPPRPHSRTGRAASRPDPRPEAACPDGCGRFRNRLGRTRPRRAAPRPPTPAGEPRRRGPSRAADARATARRAGPEARAAPSPSPPGPASGPARRPPPAPDRRARPACRDDAAYCNASASVRRLVRRSGLVAAPAPAGDGRCGRGRSARLAGGADRRGQDAGGLSAQPDRPVRTGAATRNGAGLGRSHPLSVAAEGPDDRRRTQSDDAHSRDRAEHPRREPHRRHQTVEEAAPARLPARHPADHAGAVGPVLRLGRGEGLFRRPEMRGAGRGPRHLERQARRPAGAGAGAVADVRAADAAGGAGRGQASGRRPQGRGGRGVVFRADDARRHLRFRRSGVGLPGHRRDRRPGRARRGQGPEDPLLRRLEIPAGHLSGRAGAAHGAGPRSLARPALRRAGVAGAAGPAQRYPGGADPAGRDVSEGRSAFPSRPSVRGSAGAYDAGHAADAAAGPDGRRPAGLCGDGLFSGHLVDPTDRRHRPGRPVRAGHAGRRSGGLAGGELHDEAVLPQLRPDLGPDRAAPAGSREDRPPSDLLDGPDLRRAAAPPAGPSAAEDSARGCGDRPAGRGAVGPTAEPHPRPHRP</sequence>
<feature type="compositionally biased region" description="Acidic residues" evidence="1">
    <location>
        <begin position="334"/>
        <end position="343"/>
    </location>
</feature>